<dbReference type="EMBL" id="CCAG010019200">
    <property type="status" value="NOT_ANNOTATED_CDS"/>
    <property type="molecule type" value="Genomic_DNA"/>
</dbReference>
<dbReference type="AlphaFoldDB" id="A0A1B0G0V5"/>
<evidence type="ECO:0000313" key="2">
    <source>
        <dbReference type="EnsemblMetazoa" id="GMOY006887-PA"/>
    </source>
</evidence>
<dbReference type="PhylomeDB" id="A0A1B0G0V5"/>
<accession>A0A1B0G0V5</accession>
<keyword evidence="3" id="KW-1185">Reference proteome</keyword>
<dbReference type="VEuPathDB" id="VectorBase:GMOY006887"/>
<sequence>MREIDIIDASVEERLILFTAETQPKLQDILERPSEMDPPMNEKNARYWFQKFRSGNLRIVNEPRGRPPAHIDNEELRSTVESDPQHNLALT</sequence>
<evidence type="ECO:0008006" key="4">
    <source>
        <dbReference type="Google" id="ProtNLM"/>
    </source>
</evidence>
<protein>
    <recommendedName>
        <fullName evidence="4">Mos1 transposase HTH domain-containing protein</fullName>
    </recommendedName>
</protein>
<name>A0A1B0G0V5_GLOMM</name>
<dbReference type="Proteomes" id="UP000092444">
    <property type="component" value="Unassembled WGS sequence"/>
</dbReference>
<evidence type="ECO:0000313" key="3">
    <source>
        <dbReference type="Proteomes" id="UP000092444"/>
    </source>
</evidence>
<feature type="compositionally biased region" description="Basic and acidic residues" evidence="1">
    <location>
        <begin position="61"/>
        <end position="84"/>
    </location>
</feature>
<reference evidence="2" key="1">
    <citation type="submission" date="2020-05" db="UniProtKB">
        <authorList>
            <consortium name="EnsemblMetazoa"/>
        </authorList>
    </citation>
    <scope>IDENTIFICATION</scope>
    <source>
        <strain evidence="2">Yale</strain>
    </source>
</reference>
<feature type="region of interest" description="Disordered" evidence="1">
    <location>
        <begin position="59"/>
        <end position="91"/>
    </location>
</feature>
<proteinExistence type="predicted"/>
<organism evidence="2 3">
    <name type="scientific">Glossina morsitans morsitans</name>
    <name type="common">Savannah tsetse fly</name>
    <dbReference type="NCBI Taxonomy" id="37546"/>
    <lineage>
        <taxon>Eukaryota</taxon>
        <taxon>Metazoa</taxon>
        <taxon>Ecdysozoa</taxon>
        <taxon>Arthropoda</taxon>
        <taxon>Hexapoda</taxon>
        <taxon>Insecta</taxon>
        <taxon>Pterygota</taxon>
        <taxon>Neoptera</taxon>
        <taxon>Endopterygota</taxon>
        <taxon>Diptera</taxon>
        <taxon>Brachycera</taxon>
        <taxon>Muscomorpha</taxon>
        <taxon>Hippoboscoidea</taxon>
        <taxon>Glossinidae</taxon>
        <taxon>Glossina</taxon>
    </lineage>
</organism>
<evidence type="ECO:0000256" key="1">
    <source>
        <dbReference type="SAM" id="MobiDB-lite"/>
    </source>
</evidence>
<dbReference type="STRING" id="37546.A0A1B0G0V5"/>
<dbReference type="EnsemblMetazoa" id="GMOY006887-RA">
    <property type="protein sequence ID" value="GMOY006887-PA"/>
    <property type="gene ID" value="GMOY006887"/>
</dbReference>